<comment type="caution">
    <text evidence="5">The sequence shown here is derived from an EMBL/GenBank/DDBJ whole genome shotgun (WGS) entry which is preliminary data.</text>
</comment>
<accession>A0A9X6WGK8</accession>
<dbReference type="InterPro" id="IPR032812">
    <property type="entry name" value="SbsA_Ig"/>
</dbReference>
<sequence length="335" mass="37204">MQKKYVIACSAFLFASILTGCGGTSEETEVKVENTEKATDEAKTSILPKQENITKGKPVVVDLGEKVDASSVTKNAIYVENATKEKVEIETKVQDTQILVTPLVDLKEKQNFTLHVTDKLKNEKGKRINKSYKLEFEMIPESTVKESTKQESTKQESAKKESTIKESPKQEEAKKKETETQQPAQTEQGKEQNKENGSTASSSTKTQPQQTTNNFQSYNGEWRDMGHGDCDNGVYLSLNFKNSNTATAHSQALAFGTKAMSCGNVQVDDLGDFDVTFDANGTAKVKVPSGRSEMTLELTIQLKNNKVYLTPKELPPLPDIRNSFYENGKTYELNK</sequence>
<evidence type="ECO:0000256" key="2">
    <source>
        <dbReference type="SAM" id="MobiDB-lite"/>
    </source>
</evidence>
<evidence type="ECO:0000259" key="4">
    <source>
        <dbReference type="Pfam" id="PF13205"/>
    </source>
</evidence>
<feature type="signal peptide" evidence="3">
    <location>
        <begin position="1"/>
        <end position="20"/>
    </location>
</feature>
<evidence type="ECO:0000256" key="3">
    <source>
        <dbReference type="SAM" id="SignalP"/>
    </source>
</evidence>
<evidence type="ECO:0000313" key="5">
    <source>
        <dbReference type="EMBL" id="PFJ28986.1"/>
    </source>
</evidence>
<dbReference type="EMBL" id="NUVX01000081">
    <property type="protein sequence ID" value="PFJ28986.1"/>
    <property type="molecule type" value="Genomic_DNA"/>
</dbReference>
<organism evidence="5 6">
    <name type="scientific">Bacillus thuringiensis</name>
    <dbReference type="NCBI Taxonomy" id="1428"/>
    <lineage>
        <taxon>Bacteria</taxon>
        <taxon>Bacillati</taxon>
        <taxon>Bacillota</taxon>
        <taxon>Bacilli</taxon>
        <taxon>Bacillales</taxon>
        <taxon>Bacillaceae</taxon>
        <taxon>Bacillus</taxon>
        <taxon>Bacillus cereus group</taxon>
    </lineage>
</organism>
<gene>
    <name evidence="5" type="ORF">COJ15_32495</name>
</gene>
<dbReference type="AlphaFoldDB" id="A0A9X6WGK8"/>
<dbReference type="Proteomes" id="UP000224003">
    <property type="component" value="Unassembled WGS sequence"/>
</dbReference>
<dbReference type="RefSeq" id="WP_098517690.1">
    <property type="nucleotide sequence ID" value="NZ_NUVX01000081.1"/>
</dbReference>
<protein>
    <recommendedName>
        <fullName evidence="4">SbsA Ig-like domain-containing protein</fullName>
    </recommendedName>
</protein>
<reference evidence="5 6" key="1">
    <citation type="submission" date="2017-09" db="EMBL/GenBank/DDBJ databases">
        <title>Large-scale bioinformatics analysis of Bacillus genomes uncovers conserved roles of natural products in bacterial physiology.</title>
        <authorList>
            <consortium name="Agbiome Team Llc"/>
            <person name="Bleich R.M."/>
            <person name="Grubbs K.J."/>
            <person name="Santa Maria K.C."/>
            <person name="Allen S.E."/>
            <person name="Farag S."/>
            <person name="Shank E.A."/>
            <person name="Bowers A."/>
        </authorList>
    </citation>
    <scope>NUCLEOTIDE SEQUENCE [LARGE SCALE GENOMIC DNA]</scope>
    <source>
        <strain evidence="5 6">AFS085496</strain>
    </source>
</reference>
<feature type="compositionally biased region" description="Low complexity" evidence="2">
    <location>
        <begin position="198"/>
        <end position="217"/>
    </location>
</feature>
<evidence type="ECO:0000313" key="6">
    <source>
        <dbReference type="Proteomes" id="UP000224003"/>
    </source>
</evidence>
<dbReference type="PROSITE" id="PS51257">
    <property type="entry name" value="PROKAR_LIPOPROTEIN"/>
    <property type="match status" value="1"/>
</dbReference>
<feature type="region of interest" description="Disordered" evidence="2">
    <location>
        <begin position="144"/>
        <end position="220"/>
    </location>
</feature>
<feature type="compositionally biased region" description="Basic and acidic residues" evidence="2">
    <location>
        <begin position="144"/>
        <end position="179"/>
    </location>
</feature>
<dbReference type="Pfam" id="PF13205">
    <property type="entry name" value="Big_5"/>
    <property type="match status" value="1"/>
</dbReference>
<keyword evidence="1 3" id="KW-0732">Signal</keyword>
<name>A0A9X6WGK8_BACTU</name>
<evidence type="ECO:0000256" key="1">
    <source>
        <dbReference type="ARBA" id="ARBA00022729"/>
    </source>
</evidence>
<feature type="chain" id="PRO_5040737721" description="SbsA Ig-like domain-containing protein" evidence="3">
    <location>
        <begin position="21"/>
        <end position="335"/>
    </location>
</feature>
<proteinExistence type="predicted"/>
<feature type="domain" description="SbsA Ig-like" evidence="4">
    <location>
        <begin position="47"/>
        <end position="136"/>
    </location>
</feature>